<dbReference type="EMBL" id="BPVZ01000005">
    <property type="protein sequence ID" value="GKU91717.1"/>
    <property type="molecule type" value="Genomic_DNA"/>
</dbReference>
<evidence type="ECO:0000256" key="1">
    <source>
        <dbReference type="SAM" id="SignalP"/>
    </source>
</evidence>
<proteinExistence type="predicted"/>
<evidence type="ECO:0000313" key="3">
    <source>
        <dbReference type="Proteomes" id="UP001054252"/>
    </source>
</evidence>
<keyword evidence="1" id="KW-0732">Signal</keyword>
<reference evidence="2 3" key="1">
    <citation type="journal article" date="2021" name="Commun. Biol.">
        <title>The genome of Shorea leprosula (Dipterocarpaceae) highlights the ecological relevance of drought in aseasonal tropical rainforests.</title>
        <authorList>
            <person name="Ng K.K.S."/>
            <person name="Kobayashi M.J."/>
            <person name="Fawcett J.A."/>
            <person name="Hatakeyama M."/>
            <person name="Paape T."/>
            <person name="Ng C.H."/>
            <person name="Ang C.C."/>
            <person name="Tnah L.H."/>
            <person name="Lee C.T."/>
            <person name="Nishiyama T."/>
            <person name="Sese J."/>
            <person name="O'Brien M.J."/>
            <person name="Copetti D."/>
            <person name="Mohd Noor M.I."/>
            <person name="Ong R.C."/>
            <person name="Putra M."/>
            <person name="Sireger I.Z."/>
            <person name="Indrioko S."/>
            <person name="Kosugi Y."/>
            <person name="Izuno A."/>
            <person name="Isagi Y."/>
            <person name="Lee S.L."/>
            <person name="Shimizu K.K."/>
        </authorList>
    </citation>
    <scope>NUCLEOTIDE SEQUENCE [LARGE SCALE GENOMIC DNA]</scope>
    <source>
        <strain evidence="2">214</strain>
    </source>
</reference>
<feature type="signal peptide" evidence="1">
    <location>
        <begin position="1"/>
        <end position="17"/>
    </location>
</feature>
<name>A0AAV5HSA9_9ROSI</name>
<organism evidence="2 3">
    <name type="scientific">Rubroshorea leprosula</name>
    <dbReference type="NCBI Taxonomy" id="152421"/>
    <lineage>
        <taxon>Eukaryota</taxon>
        <taxon>Viridiplantae</taxon>
        <taxon>Streptophyta</taxon>
        <taxon>Embryophyta</taxon>
        <taxon>Tracheophyta</taxon>
        <taxon>Spermatophyta</taxon>
        <taxon>Magnoliopsida</taxon>
        <taxon>eudicotyledons</taxon>
        <taxon>Gunneridae</taxon>
        <taxon>Pentapetalae</taxon>
        <taxon>rosids</taxon>
        <taxon>malvids</taxon>
        <taxon>Malvales</taxon>
        <taxon>Dipterocarpaceae</taxon>
        <taxon>Rubroshorea</taxon>
    </lineage>
</organism>
<feature type="chain" id="PRO_5043495612" evidence="1">
    <location>
        <begin position="18"/>
        <end position="52"/>
    </location>
</feature>
<dbReference type="AlphaFoldDB" id="A0AAV5HSA9"/>
<gene>
    <name evidence="2" type="ORF">SLEP1_g5545</name>
</gene>
<comment type="caution">
    <text evidence="2">The sequence shown here is derived from an EMBL/GenBank/DDBJ whole genome shotgun (WGS) entry which is preliminary data.</text>
</comment>
<keyword evidence="3" id="KW-1185">Reference proteome</keyword>
<evidence type="ECO:0000313" key="2">
    <source>
        <dbReference type="EMBL" id="GKU91717.1"/>
    </source>
</evidence>
<dbReference type="Proteomes" id="UP001054252">
    <property type="component" value="Unassembled WGS sequence"/>
</dbReference>
<protein>
    <submittedName>
        <fullName evidence="2">Uncharacterized protein</fullName>
    </submittedName>
</protein>
<sequence length="52" mass="5748">MAPISTIFFFILDSLNFLFTPVPPSSHHLASNPNRQAFSPIGDDVFLHGFSV</sequence>
<accession>A0AAV5HSA9</accession>